<dbReference type="EMBL" id="SRMN01000041">
    <property type="protein sequence ID" value="TGH24103.1"/>
    <property type="molecule type" value="Genomic_DNA"/>
</dbReference>
<protein>
    <recommendedName>
        <fullName evidence="3">RiboL-PSP-HEPN domain-containing protein</fullName>
    </recommendedName>
</protein>
<evidence type="ECO:0008006" key="3">
    <source>
        <dbReference type="Google" id="ProtNLM"/>
    </source>
</evidence>
<organism evidence="1 2">
    <name type="scientific">Aphanocapsa feldmannii 277cI</name>
    <dbReference type="NCBI Taxonomy" id="2507554"/>
    <lineage>
        <taxon>Bacteria</taxon>
        <taxon>Bacillati</taxon>
        <taxon>Cyanobacteriota</taxon>
        <taxon>Cyanophyceae</taxon>
        <taxon>Oscillatoriophycideae</taxon>
        <taxon>Chroococcales</taxon>
        <taxon>Microcystaceae</taxon>
        <taxon>Aphanocapsa</taxon>
    </lineage>
</organism>
<dbReference type="Proteomes" id="UP000315454">
    <property type="component" value="Unassembled WGS sequence"/>
</dbReference>
<proteinExistence type="predicted"/>
<evidence type="ECO:0000313" key="2">
    <source>
        <dbReference type="Proteomes" id="UP000315454"/>
    </source>
</evidence>
<gene>
    <name evidence="1" type="ORF">ERJ68_03430</name>
</gene>
<sequence length="254" mass="29499">MSMTARNHFDEDIQRVEAFLVLAKEQSEAGSPERLVNDLRLSAIASSVGAMDAYLCDKYVDCITAALRAYANKSWDKLRAYANKSWDESKPEHPYLKISLPAREIIDASKSEDRARPQWEIRMAARKLMERDNMLSISKVKENFNPILPEGHKLWNDFIHILIAKNRKRFTGVVEEDLDKLSGEELQKKRKSAIDTVKDCLVEIVQIRHDWIHNCGRPKSAIKRYSQGKAKIYIYYIKTFVEELDNFIEDHRLV</sequence>
<reference evidence="1 2" key="1">
    <citation type="journal article" date="2019" name="mSystems">
        <title>Life at home and on the roam: Genomic adaptions reflect the dual lifestyle of an intracellular, facultative symbiont.</title>
        <authorList>
            <person name="Burgsdorf I."/>
        </authorList>
    </citation>
    <scope>NUCLEOTIDE SEQUENCE [LARGE SCALE GENOMIC DNA]</scope>
    <source>
        <strain evidence="1">277cI</strain>
    </source>
</reference>
<dbReference type="AlphaFoldDB" id="A0A524RU99"/>
<name>A0A524RU99_9CHRO</name>
<accession>A0A524RU99</accession>
<evidence type="ECO:0000313" key="1">
    <source>
        <dbReference type="EMBL" id="TGH24103.1"/>
    </source>
</evidence>
<comment type="caution">
    <text evidence="1">The sequence shown here is derived from an EMBL/GenBank/DDBJ whole genome shotgun (WGS) entry which is preliminary data.</text>
</comment>